<accession>A0AAU9IM96</accession>
<dbReference type="GO" id="GO:0043130">
    <property type="term" value="F:ubiquitin binding"/>
    <property type="evidence" value="ECO:0007669"/>
    <property type="project" value="TreeGrafter"/>
</dbReference>
<gene>
    <name evidence="7" type="ORF">BSTOLATCC_MIC14341</name>
</gene>
<dbReference type="Proteomes" id="UP001162131">
    <property type="component" value="Unassembled WGS sequence"/>
</dbReference>
<keyword evidence="1" id="KW-0479">Metal-binding</keyword>
<evidence type="ECO:0000256" key="3">
    <source>
        <dbReference type="ARBA" id="ARBA00022833"/>
    </source>
</evidence>
<dbReference type="Pfam" id="PF01363">
    <property type="entry name" value="FYVE"/>
    <property type="match status" value="1"/>
</dbReference>
<dbReference type="CDD" id="cd00065">
    <property type="entry name" value="FYVE_like_SF"/>
    <property type="match status" value="1"/>
</dbReference>
<feature type="region of interest" description="Disordered" evidence="5">
    <location>
        <begin position="215"/>
        <end position="260"/>
    </location>
</feature>
<evidence type="ECO:0000313" key="7">
    <source>
        <dbReference type="EMBL" id="CAG9315587.1"/>
    </source>
</evidence>
<keyword evidence="2 4" id="KW-0863">Zinc-finger</keyword>
<dbReference type="AlphaFoldDB" id="A0AAU9IM96"/>
<dbReference type="SUPFAM" id="SSF57903">
    <property type="entry name" value="FYVE/PHD zinc finger"/>
    <property type="match status" value="1"/>
</dbReference>
<name>A0AAU9IM96_9CILI</name>
<dbReference type="PANTHER" id="PTHR47794:SF1">
    <property type="entry name" value="VACUOLAR PROTEIN SORTING-ASSOCIATED PROTEIN 27"/>
    <property type="match status" value="1"/>
</dbReference>
<evidence type="ECO:0000256" key="1">
    <source>
        <dbReference type="ARBA" id="ARBA00022723"/>
    </source>
</evidence>
<sequence length="359" mass="41384">MSSDEDSSSEGEKCSPGPQDYFIIMSNVFNPQANRKAYRLDKICIVCSSKFSLLGSNKKHHCKFCFRGVCRKCSTNKGYQPELQGRYRICDNCYNKALESQKTSQKAVESTPEVIEDEANESAEEKKYEELTKKLEEEFSAKKAELEAEISKINEEKGKIELEENGLRRLIEDSGKEMRKKDIRIIATREKIQELKKDTTADRERVKELHKLIKDQEVENDHLKEKLEETRVERSRSIDSIDDSSSFSEKPLKQTLDSIKEQTDALKQEIDEMKNRMDEIREELNEKKAEAGVLEKTIEMKSTGNPEPEEESETSVRELQEKIMRQQHEIQALNNQLTKQGVINGPDSESRGICRCVIC</sequence>
<dbReference type="GO" id="GO:0008270">
    <property type="term" value="F:zinc ion binding"/>
    <property type="evidence" value="ECO:0007669"/>
    <property type="project" value="UniProtKB-KW"/>
</dbReference>
<dbReference type="InterPro" id="IPR000306">
    <property type="entry name" value="Znf_FYVE"/>
</dbReference>
<dbReference type="EMBL" id="CAJZBQ010000014">
    <property type="protein sequence ID" value="CAG9315587.1"/>
    <property type="molecule type" value="Genomic_DNA"/>
</dbReference>
<keyword evidence="8" id="KW-1185">Reference proteome</keyword>
<reference evidence="7" key="1">
    <citation type="submission" date="2021-09" db="EMBL/GenBank/DDBJ databases">
        <authorList>
            <consortium name="AG Swart"/>
            <person name="Singh M."/>
            <person name="Singh A."/>
            <person name="Seah K."/>
            <person name="Emmerich C."/>
        </authorList>
    </citation>
    <scope>NUCLEOTIDE SEQUENCE</scope>
    <source>
        <strain evidence="7">ATCC30299</strain>
    </source>
</reference>
<evidence type="ECO:0000256" key="2">
    <source>
        <dbReference type="ARBA" id="ARBA00022771"/>
    </source>
</evidence>
<keyword evidence="3" id="KW-0862">Zinc</keyword>
<evidence type="ECO:0000313" key="8">
    <source>
        <dbReference type="Proteomes" id="UP001162131"/>
    </source>
</evidence>
<dbReference type="GO" id="GO:0032266">
    <property type="term" value="F:phosphatidylinositol-3-phosphate binding"/>
    <property type="evidence" value="ECO:0007669"/>
    <property type="project" value="TreeGrafter"/>
</dbReference>
<feature type="domain" description="FYVE-type" evidence="6">
    <location>
        <begin position="44"/>
        <end position="98"/>
    </location>
</feature>
<dbReference type="Gene3D" id="3.30.40.10">
    <property type="entry name" value="Zinc/RING finger domain, C3HC4 (zinc finger)"/>
    <property type="match status" value="1"/>
</dbReference>
<evidence type="ECO:0000256" key="5">
    <source>
        <dbReference type="SAM" id="MobiDB-lite"/>
    </source>
</evidence>
<evidence type="ECO:0000259" key="6">
    <source>
        <dbReference type="PROSITE" id="PS50178"/>
    </source>
</evidence>
<dbReference type="GO" id="GO:0033565">
    <property type="term" value="C:ESCRT-0 complex"/>
    <property type="evidence" value="ECO:0007669"/>
    <property type="project" value="TreeGrafter"/>
</dbReference>
<organism evidence="7 8">
    <name type="scientific">Blepharisma stoltei</name>
    <dbReference type="NCBI Taxonomy" id="1481888"/>
    <lineage>
        <taxon>Eukaryota</taxon>
        <taxon>Sar</taxon>
        <taxon>Alveolata</taxon>
        <taxon>Ciliophora</taxon>
        <taxon>Postciliodesmatophora</taxon>
        <taxon>Heterotrichea</taxon>
        <taxon>Heterotrichida</taxon>
        <taxon>Blepharismidae</taxon>
        <taxon>Blepharisma</taxon>
    </lineage>
</organism>
<dbReference type="GO" id="GO:0043328">
    <property type="term" value="P:protein transport to vacuole involved in ubiquitin-dependent protein catabolic process via the multivesicular body sorting pathway"/>
    <property type="evidence" value="ECO:0007669"/>
    <property type="project" value="TreeGrafter"/>
</dbReference>
<feature type="region of interest" description="Disordered" evidence="5">
    <location>
        <begin position="296"/>
        <end position="317"/>
    </location>
</feature>
<dbReference type="GO" id="GO:0006623">
    <property type="term" value="P:protein targeting to vacuole"/>
    <property type="evidence" value="ECO:0007669"/>
    <property type="project" value="TreeGrafter"/>
</dbReference>
<comment type="caution">
    <text evidence="7">The sequence shown here is derived from an EMBL/GenBank/DDBJ whole genome shotgun (WGS) entry which is preliminary data.</text>
</comment>
<feature type="compositionally biased region" description="Basic and acidic residues" evidence="5">
    <location>
        <begin position="215"/>
        <end position="239"/>
    </location>
</feature>
<dbReference type="SMART" id="SM00064">
    <property type="entry name" value="FYVE"/>
    <property type="match status" value="1"/>
</dbReference>
<protein>
    <recommendedName>
        <fullName evidence="6">FYVE-type domain-containing protein</fullName>
    </recommendedName>
</protein>
<feature type="region of interest" description="Disordered" evidence="5">
    <location>
        <begin position="104"/>
        <end position="126"/>
    </location>
</feature>
<dbReference type="InterPro" id="IPR017455">
    <property type="entry name" value="Znf_FYVE-rel"/>
</dbReference>
<dbReference type="PROSITE" id="PS50178">
    <property type="entry name" value="ZF_FYVE"/>
    <property type="match status" value="1"/>
</dbReference>
<proteinExistence type="predicted"/>
<dbReference type="InterPro" id="IPR011011">
    <property type="entry name" value="Znf_FYVE_PHD"/>
</dbReference>
<dbReference type="InterPro" id="IPR013083">
    <property type="entry name" value="Znf_RING/FYVE/PHD"/>
</dbReference>
<evidence type="ECO:0000256" key="4">
    <source>
        <dbReference type="PROSITE-ProRule" id="PRU00091"/>
    </source>
</evidence>
<dbReference type="PANTHER" id="PTHR47794">
    <property type="entry name" value="VACUOLAR PROTEIN SORTING-ASSOCIATED PROTEIN 27"/>
    <property type="match status" value="1"/>
</dbReference>